<dbReference type="OrthoDB" id="1655249at2"/>
<dbReference type="Proteomes" id="UP000237798">
    <property type="component" value="Unassembled WGS sequence"/>
</dbReference>
<protein>
    <submittedName>
        <fullName evidence="2">Uncharacterized protein</fullName>
    </submittedName>
</protein>
<evidence type="ECO:0000313" key="2">
    <source>
        <dbReference type="EMBL" id="PRR79126.1"/>
    </source>
</evidence>
<comment type="caution">
    <text evidence="2">The sequence shown here is derived from an EMBL/GenBank/DDBJ whole genome shotgun (WGS) entry which is preliminary data.</text>
</comment>
<feature type="transmembrane region" description="Helical" evidence="1">
    <location>
        <begin position="173"/>
        <end position="191"/>
    </location>
</feature>
<sequence length="236" mass="27254">MLSGWRFKKIRLKEQKKLNSTNLYLYKSITVYIQNSNLRTIEKEEILQQIIDMILQAQMENKSADLIIGQNYKEFCKSVIQEYSSGRSAVYTSLDYMQKFFLWTILISAFMTLLGGIISQPFDFGININQLILANIISLIIVPASKKERQKTSWIFYLPQRFYMINKGLTKSACYSFLSALLCVGLLNLIFEKLLGSEILSYTVALYKVLPYAAIILLLIVLIEVYKKYTTKGKIL</sequence>
<feature type="transmembrane region" description="Helical" evidence="1">
    <location>
        <begin position="100"/>
        <end position="118"/>
    </location>
</feature>
<dbReference type="SUPFAM" id="SSF158560">
    <property type="entry name" value="BH3980-like"/>
    <property type="match status" value="1"/>
</dbReference>
<accession>A0A2T0B5G9</accession>
<keyword evidence="3" id="KW-1185">Reference proteome</keyword>
<dbReference type="AlphaFoldDB" id="A0A2T0B5G9"/>
<dbReference type="Gene3D" id="1.10.1900.10">
    <property type="entry name" value="c-terminal domain of poly(a) binding protein"/>
    <property type="match status" value="1"/>
</dbReference>
<keyword evidence="1" id="KW-0472">Membrane</keyword>
<name>A0A2T0B5G9_9CLOT</name>
<evidence type="ECO:0000313" key="3">
    <source>
        <dbReference type="Proteomes" id="UP000237798"/>
    </source>
</evidence>
<proteinExistence type="predicted"/>
<dbReference type="RefSeq" id="WP_106011089.1">
    <property type="nucleotide sequence ID" value="NZ_PVXP01000110.1"/>
</dbReference>
<gene>
    <name evidence="2" type="ORF">CLLU_35530</name>
</gene>
<organism evidence="2 3">
    <name type="scientific">Clostridium luticellarii</name>
    <dbReference type="NCBI Taxonomy" id="1691940"/>
    <lineage>
        <taxon>Bacteria</taxon>
        <taxon>Bacillati</taxon>
        <taxon>Bacillota</taxon>
        <taxon>Clostridia</taxon>
        <taxon>Eubacteriales</taxon>
        <taxon>Clostridiaceae</taxon>
        <taxon>Clostridium</taxon>
    </lineage>
</organism>
<keyword evidence="1" id="KW-1133">Transmembrane helix</keyword>
<dbReference type="EMBL" id="PVXP01000110">
    <property type="protein sequence ID" value="PRR79126.1"/>
    <property type="molecule type" value="Genomic_DNA"/>
</dbReference>
<evidence type="ECO:0000256" key="1">
    <source>
        <dbReference type="SAM" id="Phobius"/>
    </source>
</evidence>
<keyword evidence="1" id="KW-0812">Transmembrane</keyword>
<feature type="transmembrane region" description="Helical" evidence="1">
    <location>
        <begin position="206"/>
        <end position="226"/>
    </location>
</feature>
<reference evidence="2 3" key="1">
    <citation type="submission" date="2018-03" db="EMBL/GenBank/DDBJ databases">
        <title>Genome sequence of Clostridium luticellarii DSM 29923.</title>
        <authorList>
            <person name="Poehlein A."/>
            <person name="Daniel R."/>
        </authorList>
    </citation>
    <scope>NUCLEOTIDE SEQUENCE [LARGE SCALE GENOMIC DNA]</scope>
    <source>
        <strain evidence="2 3">DSM 29923</strain>
    </source>
</reference>
<feature type="transmembrane region" description="Helical" evidence="1">
    <location>
        <begin position="124"/>
        <end position="144"/>
    </location>
</feature>